<comment type="caution">
    <text evidence="2">The sequence shown here is derived from an EMBL/GenBank/DDBJ whole genome shotgun (WGS) entry which is preliminary data.</text>
</comment>
<dbReference type="EMBL" id="LCGS01000026">
    <property type="protein sequence ID" value="KKT18605.1"/>
    <property type="molecule type" value="Genomic_DNA"/>
</dbReference>
<gene>
    <name evidence="2" type="ORF">UW02_C0026G0001</name>
</gene>
<keyword evidence="1" id="KW-0472">Membrane</keyword>
<feature type="transmembrane region" description="Helical" evidence="1">
    <location>
        <begin position="7"/>
        <end position="29"/>
    </location>
</feature>
<evidence type="ECO:0000256" key="1">
    <source>
        <dbReference type="SAM" id="Phobius"/>
    </source>
</evidence>
<proteinExistence type="predicted"/>
<keyword evidence="1" id="KW-1133">Transmembrane helix</keyword>
<name>A0A0G1F8G4_9BACT</name>
<sequence>MKNQKGFAGIGIIIAIVAVLLAGGVAYYVGKSSNNIDDGNLFRSGMDTIQEDDYLPAENQNVPVVNSDNTNSTPSITVLSPNGGETWKSGQSQTIKWKYSSLPDLEQGGKKYPVVVSVGLFYQDVSIENQDEYGGGRLCWLGSVPISAGSFSFTSTIGSCPNPNSSRPIIKEGNYKVVIYAGYSGGYEGDNLAEDESDNSFIIVKTNTITSSDLVNNICKVNSDCRYIWYTGGCNTPEYVGEIMKKCQDKSGPCPSEAQPRENVTCTCESNKCVTHN</sequence>
<keyword evidence="1" id="KW-0812">Transmembrane</keyword>
<dbReference type="Proteomes" id="UP000034751">
    <property type="component" value="Unassembled WGS sequence"/>
</dbReference>
<organism evidence="2 3">
    <name type="scientific">Candidatus Nomurabacteria bacterium GW2011_GWB1_43_7</name>
    <dbReference type="NCBI Taxonomy" id="1618747"/>
    <lineage>
        <taxon>Bacteria</taxon>
        <taxon>Candidatus Nomuraibacteriota</taxon>
    </lineage>
</organism>
<reference evidence="2 3" key="1">
    <citation type="journal article" date="2015" name="Nature">
        <title>rRNA introns, odd ribosomes, and small enigmatic genomes across a large radiation of phyla.</title>
        <authorList>
            <person name="Brown C.T."/>
            <person name="Hug L.A."/>
            <person name="Thomas B.C."/>
            <person name="Sharon I."/>
            <person name="Castelle C.J."/>
            <person name="Singh A."/>
            <person name="Wilkins M.J."/>
            <person name="Williams K.H."/>
            <person name="Banfield J.F."/>
        </authorList>
    </citation>
    <scope>NUCLEOTIDE SEQUENCE [LARGE SCALE GENOMIC DNA]</scope>
</reference>
<dbReference type="AlphaFoldDB" id="A0A0G1F8G4"/>
<evidence type="ECO:0000313" key="3">
    <source>
        <dbReference type="Proteomes" id="UP000034751"/>
    </source>
</evidence>
<accession>A0A0G1F8G4</accession>
<evidence type="ECO:0000313" key="2">
    <source>
        <dbReference type="EMBL" id="KKT18605.1"/>
    </source>
</evidence>
<protein>
    <submittedName>
        <fullName evidence="2">Uncharacterized protein</fullName>
    </submittedName>
</protein>